<keyword evidence="2" id="KW-1185">Reference proteome</keyword>
<comment type="caution">
    <text evidence="1">The sequence shown here is derived from an EMBL/GenBank/DDBJ whole genome shotgun (WGS) entry which is preliminary data.</text>
</comment>
<organism evidence="1 2">
    <name type="scientific">Roseiconus lacunae</name>
    <dbReference type="NCBI Taxonomy" id="2605694"/>
    <lineage>
        <taxon>Bacteria</taxon>
        <taxon>Pseudomonadati</taxon>
        <taxon>Planctomycetota</taxon>
        <taxon>Planctomycetia</taxon>
        <taxon>Pirellulales</taxon>
        <taxon>Pirellulaceae</taxon>
        <taxon>Roseiconus</taxon>
    </lineage>
</organism>
<sequence>MNDRINTQADGRPLPPRSRLDLIVIPLEGMPATQRSRDRRRQQLAATRLAHLTDKRGLRPPG</sequence>
<reference evidence="1 2" key="1">
    <citation type="submission" date="2023-06" db="EMBL/GenBank/DDBJ databases">
        <title>Roseiconus lacunae JC819 isolated from Gulf of Mannar region, Tamil Nadu.</title>
        <authorList>
            <person name="Pk S."/>
            <person name="Ch S."/>
            <person name="Ch V.R."/>
        </authorList>
    </citation>
    <scope>NUCLEOTIDE SEQUENCE [LARGE SCALE GENOMIC DNA]</scope>
    <source>
        <strain evidence="1 2">JC819</strain>
    </source>
</reference>
<gene>
    <name evidence="1" type="ORF">QTN89_06325</name>
</gene>
<dbReference type="Proteomes" id="UP001239462">
    <property type="component" value="Unassembled WGS sequence"/>
</dbReference>
<name>A0ABT7PF96_9BACT</name>
<proteinExistence type="predicted"/>
<accession>A0ABT7PF96</accession>
<dbReference type="EMBL" id="JASZZN010000004">
    <property type="protein sequence ID" value="MDM4015038.1"/>
    <property type="molecule type" value="Genomic_DNA"/>
</dbReference>
<protein>
    <submittedName>
        <fullName evidence="1">Uncharacterized protein</fullName>
    </submittedName>
</protein>
<dbReference type="RefSeq" id="WP_289162606.1">
    <property type="nucleotide sequence ID" value="NZ_JASZZN010000004.1"/>
</dbReference>
<evidence type="ECO:0000313" key="1">
    <source>
        <dbReference type="EMBL" id="MDM4015038.1"/>
    </source>
</evidence>
<evidence type="ECO:0000313" key="2">
    <source>
        <dbReference type="Proteomes" id="UP001239462"/>
    </source>
</evidence>